<proteinExistence type="predicted"/>
<evidence type="ECO:0000313" key="2">
    <source>
        <dbReference type="EMBL" id="HIW12743.1"/>
    </source>
</evidence>
<dbReference type="PROSITE" id="PS51257">
    <property type="entry name" value="PROKAR_LIPOPROTEIN"/>
    <property type="match status" value="1"/>
</dbReference>
<feature type="region of interest" description="Disordered" evidence="1">
    <location>
        <begin position="16"/>
        <end position="123"/>
    </location>
</feature>
<comment type="caution">
    <text evidence="2">The sequence shown here is derived from an EMBL/GenBank/DDBJ whole genome shotgun (WGS) entry which is preliminary data.</text>
</comment>
<accession>A0A9D1QGP4</accession>
<feature type="compositionally biased region" description="Basic and acidic residues" evidence="1">
    <location>
        <begin position="113"/>
        <end position="123"/>
    </location>
</feature>
<evidence type="ECO:0000313" key="3">
    <source>
        <dbReference type="Proteomes" id="UP000823989"/>
    </source>
</evidence>
<feature type="compositionally biased region" description="Acidic residues" evidence="1">
    <location>
        <begin position="78"/>
        <end position="87"/>
    </location>
</feature>
<evidence type="ECO:0000256" key="1">
    <source>
        <dbReference type="SAM" id="MobiDB-lite"/>
    </source>
</evidence>
<name>A0A9D1QGP4_9STAP</name>
<sequence>MKKLFPVTLAGALFLAACGGGDENLEEENGQEETTEEMTDEEATTEEETTEDDSASAADEGSAEEDDEGSEDSGGTDSTEEDDESTEEPGTTETSSEDQSEDLTEEEIDEEELRSAYDIDQDKVDMVESASETDNTVDDVLKAPSEITSYIQDTSIIIEVTEGEKIIDQSFQGITAEVDESDGGLEVASDYFDENYEIIQPHGYGNSETDELFLYSEAGWEDYSTQHGVEELIYGTYSKTHEIIEQMPDSLQVMEEGDYDILYYTGNDDIVHQLYQDTFQVEFTGADMDQLELGFVAFINKKSGDLESANLLASAPGQQNPDQILTIEIILNYQEYGIFDGGTEIKKPNPDNMDGSGTEGDDGDIEGSVE</sequence>
<feature type="compositionally biased region" description="Acidic residues" evidence="1">
    <location>
        <begin position="61"/>
        <end position="71"/>
    </location>
</feature>
<dbReference type="AlphaFoldDB" id="A0A9D1QGP4"/>
<dbReference type="Proteomes" id="UP000823989">
    <property type="component" value="Unassembled WGS sequence"/>
</dbReference>
<protein>
    <submittedName>
        <fullName evidence="2">Uncharacterized protein</fullName>
    </submittedName>
</protein>
<organism evidence="2 3">
    <name type="scientific">Candidatus Salinicoccus stercoripullorum</name>
    <dbReference type="NCBI Taxonomy" id="2838756"/>
    <lineage>
        <taxon>Bacteria</taxon>
        <taxon>Bacillati</taxon>
        <taxon>Bacillota</taxon>
        <taxon>Bacilli</taxon>
        <taxon>Bacillales</taxon>
        <taxon>Staphylococcaceae</taxon>
        <taxon>Salinicoccus</taxon>
    </lineage>
</organism>
<feature type="compositionally biased region" description="Acidic residues" evidence="1">
    <location>
        <begin position="359"/>
        <end position="370"/>
    </location>
</feature>
<reference evidence="2" key="2">
    <citation type="submission" date="2021-04" db="EMBL/GenBank/DDBJ databases">
        <authorList>
            <person name="Gilroy R."/>
        </authorList>
    </citation>
    <scope>NUCLEOTIDE SEQUENCE</scope>
    <source>
        <strain evidence="2">ChiHjej13B12-752</strain>
    </source>
</reference>
<feature type="compositionally biased region" description="Acidic residues" evidence="1">
    <location>
        <begin position="95"/>
        <end position="112"/>
    </location>
</feature>
<dbReference type="EMBL" id="DXHR01000020">
    <property type="protein sequence ID" value="HIW12743.1"/>
    <property type="molecule type" value="Genomic_DNA"/>
</dbReference>
<feature type="compositionally biased region" description="Acidic residues" evidence="1">
    <location>
        <begin position="23"/>
        <end position="54"/>
    </location>
</feature>
<reference evidence="2" key="1">
    <citation type="journal article" date="2021" name="PeerJ">
        <title>Extensive microbial diversity within the chicken gut microbiome revealed by metagenomics and culture.</title>
        <authorList>
            <person name="Gilroy R."/>
            <person name="Ravi A."/>
            <person name="Getino M."/>
            <person name="Pursley I."/>
            <person name="Horton D.L."/>
            <person name="Alikhan N.F."/>
            <person name="Baker D."/>
            <person name="Gharbi K."/>
            <person name="Hall N."/>
            <person name="Watson M."/>
            <person name="Adriaenssens E.M."/>
            <person name="Foster-Nyarko E."/>
            <person name="Jarju S."/>
            <person name="Secka A."/>
            <person name="Antonio M."/>
            <person name="Oren A."/>
            <person name="Chaudhuri R.R."/>
            <person name="La Ragione R."/>
            <person name="Hildebrand F."/>
            <person name="Pallen M.J."/>
        </authorList>
    </citation>
    <scope>NUCLEOTIDE SEQUENCE</scope>
    <source>
        <strain evidence="2">ChiHjej13B12-752</strain>
    </source>
</reference>
<gene>
    <name evidence="2" type="ORF">H9891_06225</name>
</gene>
<feature type="region of interest" description="Disordered" evidence="1">
    <location>
        <begin position="342"/>
        <end position="370"/>
    </location>
</feature>